<reference evidence="11 12" key="1">
    <citation type="journal article" date="2014" name="PLoS Genet.">
        <title>Phylogenetically driven sequencing of extremely halophilic archaea reveals strategies for static and dynamic osmo-response.</title>
        <authorList>
            <person name="Becker E.A."/>
            <person name="Seitzer P.M."/>
            <person name="Tritt A."/>
            <person name="Larsen D."/>
            <person name="Krusor M."/>
            <person name="Yao A.I."/>
            <person name="Wu D."/>
            <person name="Madern D."/>
            <person name="Eisen J.A."/>
            <person name="Darling A.E."/>
            <person name="Facciotti M.T."/>
        </authorList>
    </citation>
    <scope>NUCLEOTIDE SEQUENCE [LARGE SCALE GENOMIC DNA]</scope>
    <source>
        <strain evidence="11 12">JCM 10989</strain>
    </source>
</reference>
<dbReference type="PANTHER" id="PTHR43470:SF5">
    <property type="entry name" value="PHOSPHATE TRANSPORT SYSTEM PERMEASE PROTEIN PSTA"/>
    <property type="match status" value="1"/>
</dbReference>
<evidence type="ECO:0000256" key="6">
    <source>
        <dbReference type="ARBA" id="ARBA00022989"/>
    </source>
</evidence>
<dbReference type="RefSeq" id="WP_006651741.1">
    <property type="nucleotide sequence ID" value="NZ_AOIM01000009.1"/>
</dbReference>
<dbReference type="NCBIfam" id="TIGR00974">
    <property type="entry name" value="3a0107s02c"/>
    <property type="match status" value="1"/>
</dbReference>
<dbReference type="STRING" id="1227493.C483_02411"/>
<feature type="transmembrane region" description="Helical" evidence="8">
    <location>
        <begin position="119"/>
        <end position="140"/>
    </location>
</feature>
<evidence type="ECO:0000313" key="12">
    <source>
        <dbReference type="Proteomes" id="UP000011519"/>
    </source>
</evidence>
<comment type="caution">
    <text evidence="8">Lacks conserved residue(s) required for the propagation of feature annotation.</text>
</comment>
<keyword evidence="4 8" id="KW-1003">Cell membrane</keyword>
<evidence type="ECO:0000256" key="5">
    <source>
        <dbReference type="ARBA" id="ARBA00022692"/>
    </source>
</evidence>
<dbReference type="Pfam" id="PF00528">
    <property type="entry name" value="BPD_transp_1"/>
    <property type="match status" value="1"/>
</dbReference>
<comment type="similarity">
    <text evidence="2 8">Belongs to the binding-protein-dependent transport system permease family. CysTW subfamily.</text>
</comment>
<feature type="domain" description="ABC transmembrane type-1" evidence="10">
    <location>
        <begin position="115"/>
        <end position="322"/>
    </location>
</feature>
<protein>
    <recommendedName>
        <fullName evidence="8">Phosphate transport system permease protein PstA</fullName>
    </recommendedName>
</protein>
<dbReference type="Proteomes" id="UP000011519">
    <property type="component" value="Unassembled WGS sequence"/>
</dbReference>
<dbReference type="CDD" id="cd06261">
    <property type="entry name" value="TM_PBP2"/>
    <property type="match status" value="1"/>
</dbReference>
<keyword evidence="6 8" id="KW-1133">Transmembrane helix</keyword>
<feature type="transmembrane region" description="Helical" evidence="8">
    <location>
        <begin position="49"/>
        <end position="74"/>
    </location>
</feature>
<feature type="transmembrane region" description="Helical" evidence="8">
    <location>
        <begin position="304"/>
        <end position="326"/>
    </location>
</feature>
<accession>M0A8T8</accession>
<feature type="compositionally biased region" description="Low complexity" evidence="9">
    <location>
        <begin position="1"/>
        <end position="21"/>
    </location>
</feature>
<feature type="transmembrane region" description="Helical" evidence="8">
    <location>
        <begin position="160"/>
        <end position="177"/>
    </location>
</feature>
<name>M0A8T8_9EURY</name>
<evidence type="ECO:0000256" key="4">
    <source>
        <dbReference type="ARBA" id="ARBA00022475"/>
    </source>
</evidence>
<feature type="transmembrane region" description="Helical" evidence="8">
    <location>
        <begin position="184"/>
        <end position="203"/>
    </location>
</feature>
<evidence type="ECO:0000259" key="10">
    <source>
        <dbReference type="PROSITE" id="PS50928"/>
    </source>
</evidence>
<evidence type="ECO:0000256" key="7">
    <source>
        <dbReference type="ARBA" id="ARBA00023136"/>
    </source>
</evidence>
<gene>
    <name evidence="11" type="ORF">C483_02411</name>
</gene>
<organism evidence="11 12">
    <name type="scientific">Natrialba hulunbeirensis JCM 10989</name>
    <dbReference type="NCBI Taxonomy" id="1227493"/>
    <lineage>
        <taxon>Archaea</taxon>
        <taxon>Methanobacteriati</taxon>
        <taxon>Methanobacteriota</taxon>
        <taxon>Stenosarchaea group</taxon>
        <taxon>Halobacteria</taxon>
        <taxon>Halobacteriales</taxon>
        <taxon>Natrialbaceae</taxon>
        <taxon>Natrialba</taxon>
    </lineage>
</organism>
<sequence length="334" mass="35457">MSTNTDTSTTTTTTSTTSTGGDPDGFDPDGDDFDFDGSSIKRKHQLGTIFLGLCFAATMVGIVALVALLADVLLEARGWLTLEFLTYPPSQIAENYVPSNYGELSTGPGGMYPMIIGSIYLIILTAIFTLFLGVGAAIYLEEYAPDSGLTRFIEANISNLAGVPSIVYGLLGLAVFVRAMQTGASLIAGALTLTLLILPIVIVQSQESLRAVPDSMRQASYGTGATKWQTIRNVVLPEAVPGIMTGIILSLSRAIGETAPILMVGAATTMFTPPDLTDPTGSFGAMPMQIYEWAKMPEAEFQHVAAAGIVVLLTILLLMNAIAILIRNKYDKRS</sequence>
<dbReference type="Gene3D" id="1.10.3720.10">
    <property type="entry name" value="MetI-like"/>
    <property type="match status" value="1"/>
</dbReference>
<comment type="caution">
    <text evidence="11">The sequence shown here is derived from an EMBL/GenBank/DDBJ whole genome shotgun (WGS) entry which is preliminary data.</text>
</comment>
<evidence type="ECO:0000256" key="9">
    <source>
        <dbReference type="SAM" id="MobiDB-lite"/>
    </source>
</evidence>
<proteinExistence type="inferred from homology"/>
<dbReference type="InterPro" id="IPR005672">
    <property type="entry name" value="Phosphate_PstA"/>
</dbReference>
<feature type="region of interest" description="Disordered" evidence="9">
    <location>
        <begin position="1"/>
        <end position="28"/>
    </location>
</feature>
<evidence type="ECO:0000256" key="8">
    <source>
        <dbReference type="RuleBase" id="RU363043"/>
    </source>
</evidence>
<keyword evidence="12" id="KW-1185">Reference proteome</keyword>
<dbReference type="InterPro" id="IPR035906">
    <property type="entry name" value="MetI-like_sf"/>
</dbReference>
<evidence type="ECO:0000256" key="2">
    <source>
        <dbReference type="ARBA" id="ARBA00007069"/>
    </source>
</evidence>
<evidence type="ECO:0000256" key="1">
    <source>
        <dbReference type="ARBA" id="ARBA00004651"/>
    </source>
</evidence>
<dbReference type="OrthoDB" id="11402at2157"/>
<dbReference type="GO" id="GO:0005886">
    <property type="term" value="C:plasma membrane"/>
    <property type="evidence" value="ECO:0007669"/>
    <property type="project" value="UniProtKB-SubCell"/>
</dbReference>
<evidence type="ECO:0000313" key="11">
    <source>
        <dbReference type="EMBL" id="ELY95180.1"/>
    </source>
</evidence>
<keyword evidence="7 8" id="KW-0472">Membrane</keyword>
<dbReference type="PATRIC" id="fig|1227493.4.peg.450"/>
<keyword evidence="5 8" id="KW-0812">Transmembrane</keyword>
<dbReference type="GO" id="GO:0035435">
    <property type="term" value="P:phosphate ion transmembrane transport"/>
    <property type="evidence" value="ECO:0007669"/>
    <property type="project" value="InterPro"/>
</dbReference>
<dbReference type="EMBL" id="AOIM01000009">
    <property type="protein sequence ID" value="ELY95180.1"/>
    <property type="molecule type" value="Genomic_DNA"/>
</dbReference>
<dbReference type="PROSITE" id="PS50928">
    <property type="entry name" value="ABC_TM1"/>
    <property type="match status" value="1"/>
</dbReference>
<dbReference type="AlphaFoldDB" id="M0A8T8"/>
<dbReference type="PANTHER" id="PTHR43470">
    <property type="entry name" value="PHOSPHATE TRANSPORT SYSTEM PERMEASE PROTEIN PSTA-RELATED"/>
    <property type="match status" value="1"/>
</dbReference>
<dbReference type="SUPFAM" id="SSF161098">
    <property type="entry name" value="MetI-like"/>
    <property type="match status" value="1"/>
</dbReference>
<keyword evidence="3" id="KW-0813">Transport</keyword>
<comment type="subcellular location">
    <subcellularLocation>
        <location evidence="1 8">Cell membrane</location>
        <topology evidence="1 8">Multi-pass membrane protein</topology>
    </subcellularLocation>
</comment>
<dbReference type="GO" id="GO:0005315">
    <property type="term" value="F:phosphate transmembrane transporter activity"/>
    <property type="evidence" value="ECO:0007669"/>
    <property type="project" value="InterPro"/>
</dbReference>
<dbReference type="InterPro" id="IPR000515">
    <property type="entry name" value="MetI-like"/>
</dbReference>
<evidence type="ECO:0000256" key="3">
    <source>
        <dbReference type="ARBA" id="ARBA00022448"/>
    </source>
</evidence>